<dbReference type="PANTHER" id="PTHR11309:SF31">
    <property type="entry name" value="FRIZZLED-7"/>
    <property type="match status" value="1"/>
</dbReference>
<reference evidence="14" key="1">
    <citation type="submission" date="2025-08" db="UniProtKB">
        <authorList>
            <consortium name="Ensembl"/>
        </authorList>
    </citation>
    <scope>IDENTIFICATION</scope>
</reference>
<dbReference type="GO" id="GO:0042813">
    <property type="term" value="F:Wnt receptor activity"/>
    <property type="evidence" value="ECO:0007669"/>
    <property type="project" value="TreeGrafter"/>
</dbReference>
<evidence type="ECO:0000256" key="6">
    <source>
        <dbReference type="ARBA" id="ARBA00023136"/>
    </source>
</evidence>
<keyword evidence="15" id="KW-1185">Reference proteome</keyword>
<dbReference type="AlphaFoldDB" id="A0A8C9XXE9"/>
<dbReference type="InterPro" id="IPR000539">
    <property type="entry name" value="Frizzled/Smoothened_7TM"/>
</dbReference>
<dbReference type="PANTHER" id="PTHR11309">
    <property type="entry name" value="FRIZZLED"/>
    <property type="match status" value="1"/>
</dbReference>
<dbReference type="PROSITE" id="PS50038">
    <property type="entry name" value="FZ"/>
    <property type="match status" value="1"/>
</dbReference>
<feature type="region of interest" description="Disordered" evidence="10">
    <location>
        <begin position="153"/>
        <end position="174"/>
    </location>
</feature>
<dbReference type="GeneTree" id="ENSGT00940000158239"/>
<comment type="similarity">
    <text evidence="2">Belongs to the G-protein coupled receptor Fz/Smo family.</text>
</comment>
<dbReference type="SMART" id="SM00063">
    <property type="entry name" value="FRI"/>
    <property type="match status" value="1"/>
</dbReference>
<evidence type="ECO:0000256" key="3">
    <source>
        <dbReference type="ARBA" id="ARBA00022473"/>
    </source>
</evidence>
<dbReference type="Gene3D" id="1.20.1070.10">
    <property type="entry name" value="Rhodopsin 7-helix transmembrane proteins"/>
    <property type="match status" value="1"/>
</dbReference>
<evidence type="ECO:0000259" key="12">
    <source>
        <dbReference type="PROSITE" id="PS50038"/>
    </source>
</evidence>
<keyword evidence="5 11" id="KW-1133">Transmembrane helix</keyword>
<dbReference type="InterPro" id="IPR015526">
    <property type="entry name" value="Frizzled/SFRP"/>
</dbReference>
<dbReference type="SMART" id="SM01330">
    <property type="entry name" value="Frizzled"/>
    <property type="match status" value="1"/>
</dbReference>
<evidence type="ECO:0000313" key="14">
    <source>
        <dbReference type="Ensembl" id="ENSSLUP00000014626.1"/>
    </source>
</evidence>
<evidence type="ECO:0000256" key="9">
    <source>
        <dbReference type="PROSITE-ProRule" id="PRU00090"/>
    </source>
</evidence>
<feature type="transmembrane region" description="Helical" evidence="11">
    <location>
        <begin position="245"/>
        <end position="265"/>
    </location>
</feature>
<accession>A0A8C9XXE9</accession>
<feature type="domain" description="G-protein coupled receptors family 2 profile 2" evidence="13">
    <location>
        <begin position="241"/>
        <end position="544"/>
    </location>
</feature>
<evidence type="ECO:0000256" key="2">
    <source>
        <dbReference type="ARBA" id="ARBA00008077"/>
    </source>
</evidence>
<feature type="disulfide bond" evidence="9">
    <location>
        <begin position="115"/>
        <end position="139"/>
    </location>
</feature>
<dbReference type="GO" id="GO:0035567">
    <property type="term" value="P:non-canonical Wnt signaling pathway"/>
    <property type="evidence" value="ECO:0007669"/>
    <property type="project" value="TreeGrafter"/>
</dbReference>
<keyword evidence="3" id="KW-0217">Developmental protein</keyword>
<evidence type="ECO:0000256" key="1">
    <source>
        <dbReference type="ARBA" id="ARBA00004141"/>
    </source>
</evidence>
<comment type="subcellular location">
    <subcellularLocation>
        <location evidence="1">Membrane</location>
        <topology evidence="1">Multi-pass membrane protein</topology>
    </subcellularLocation>
</comment>
<feature type="disulfide bond" evidence="9">
    <location>
        <begin position="40"/>
        <end position="101"/>
    </location>
</feature>
<feature type="transmembrane region" description="Helical" evidence="11">
    <location>
        <begin position="277"/>
        <end position="297"/>
    </location>
</feature>
<proteinExistence type="inferred from homology"/>
<dbReference type="GO" id="GO:0060070">
    <property type="term" value="P:canonical Wnt signaling pathway"/>
    <property type="evidence" value="ECO:0007669"/>
    <property type="project" value="TreeGrafter"/>
</dbReference>
<evidence type="ECO:0000256" key="8">
    <source>
        <dbReference type="ARBA" id="ARBA00023170"/>
    </source>
</evidence>
<dbReference type="Gene3D" id="1.10.2000.10">
    <property type="entry name" value="Frizzled cysteine-rich domain"/>
    <property type="match status" value="1"/>
</dbReference>
<dbReference type="PROSITE" id="PS50261">
    <property type="entry name" value="G_PROTEIN_RECEP_F2_4"/>
    <property type="match status" value="1"/>
</dbReference>
<dbReference type="GO" id="GO:0017147">
    <property type="term" value="F:Wnt-protein binding"/>
    <property type="evidence" value="ECO:0007669"/>
    <property type="project" value="TreeGrafter"/>
</dbReference>
<evidence type="ECO:0000256" key="4">
    <source>
        <dbReference type="ARBA" id="ARBA00022692"/>
    </source>
</evidence>
<dbReference type="InterPro" id="IPR017981">
    <property type="entry name" value="GPCR_2-like_7TM"/>
</dbReference>
<dbReference type="FunFam" id="1.10.2000.10:FF:000003">
    <property type="entry name" value="Frizzled class receptor 2"/>
    <property type="match status" value="1"/>
</dbReference>
<dbReference type="Pfam" id="PF01534">
    <property type="entry name" value="Frizzled"/>
    <property type="match status" value="1"/>
</dbReference>
<name>A0A8C9XXE9_SANLU</name>
<evidence type="ECO:0000259" key="13">
    <source>
        <dbReference type="PROSITE" id="PS50261"/>
    </source>
</evidence>
<feature type="transmembrane region" description="Helical" evidence="11">
    <location>
        <begin position="515"/>
        <end position="537"/>
    </location>
</feature>
<gene>
    <name evidence="14" type="primary">FZD7</name>
</gene>
<feature type="transmembrane region" description="Helical" evidence="11">
    <location>
        <begin position="455"/>
        <end position="475"/>
    </location>
</feature>
<dbReference type="PRINTS" id="PR00489">
    <property type="entry name" value="FRIZZLED"/>
</dbReference>
<evidence type="ECO:0000256" key="10">
    <source>
        <dbReference type="SAM" id="MobiDB-lite"/>
    </source>
</evidence>
<organism evidence="14 15">
    <name type="scientific">Sander lucioperca</name>
    <name type="common">Pike-perch</name>
    <name type="synonym">Perca lucioperca</name>
    <dbReference type="NCBI Taxonomy" id="283035"/>
    <lineage>
        <taxon>Eukaryota</taxon>
        <taxon>Metazoa</taxon>
        <taxon>Chordata</taxon>
        <taxon>Craniata</taxon>
        <taxon>Vertebrata</taxon>
        <taxon>Euteleostomi</taxon>
        <taxon>Actinopterygii</taxon>
        <taxon>Neopterygii</taxon>
        <taxon>Teleostei</taxon>
        <taxon>Neoteleostei</taxon>
        <taxon>Acanthomorphata</taxon>
        <taxon>Eupercaria</taxon>
        <taxon>Perciformes</taxon>
        <taxon>Percoidei</taxon>
        <taxon>Percidae</taxon>
        <taxon>Luciopercinae</taxon>
        <taxon>Sander</taxon>
    </lineage>
</organism>
<feature type="disulfide bond" evidence="9">
    <location>
        <begin position="48"/>
        <end position="94"/>
    </location>
</feature>
<feature type="transmembrane region" description="Helical" evidence="11">
    <location>
        <begin position="408"/>
        <end position="435"/>
    </location>
</feature>
<keyword evidence="4 11" id="KW-0812">Transmembrane</keyword>
<dbReference type="CDD" id="cd07458">
    <property type="entry name" value="CRD_FZ1_like"/>
    <property type="match status" value="1"/>
</dbReference>
<evidence type="ECO:0000256" key="11">
    <source>
        <dbReference type="SAM" id="Phobius"/>
    </source>
</evidence>
<dbReference type="GO" id="GO:0005886">
    <property type="term" value="C:plasma membrane"/>
    <property type="evidence" value="ECO:0007669"/>
    <property type="project" value="TreeGrafter"/>
</dbReference>
<comment type="caution">
    <text evidence="9">Lacks conserved residue(s) required for the propagation of feature annotation.</text>
</comment>
<evidence type="ECO:0000256" key="7">
    <source>
        <dbReference type="ARBA" id="ARBA00023157"/>
    </source>
</evidence>
<dbReference type="InterPro" id="IPR036790">
    <property type="entry name" value="Frizzled_dom_sf"/>
</dbReference>
<evidence type="ECO:0000256" key="5">
    <source>
        <dbReference type="ARBA" id="ARBA00022989"/>
    </source>
</evidence>
<dbReference type="Proteomes" id="UP000694568">
    <property type="component" value="Unplaced"/>
</dbReference>
<reference evidence="14" key="2">
    <citation type="submission" date="2025-09" db="UniProtKB">
        <authorList>
            <consortium name="Ensembl"/>
        </authorList>
    </citation>
    <scope>IDENTIFICATION</scope>
</reference>
<sequence>VAFLSPFFSLFSLPFCCLFDAFLFAAQHFPGGSAPGRGVCQPVSIPLCADIAYNRTIMPNLLGHGRQEDAGLEVHQFYPLVAVRCSPELRFFLCSVYAPVCTVLERAIPPCRALCERARRGCEPLMNTFGFQWPKTLRCRNFPVHGTGEICVGQNTTDTRSDTPDPSPGIEPPTDMTDPPFTCPPHSYFRAGSFPFSLFRIVVVPPCLGHYFLGAADCGAPCDASAHGGLMDFGAAELKFLRRSVGVCSALSCVSSLFAVLSFLLEPRRFRYPERPVGFLSGCCFMVAAAYLAGFLLGDTAACITHQTSRPRYTVAQGTRMDLCTLLFVVVYFFGMASAAWWLILSLSCFLSAAMAWGSEAVEARAPCFHLLAWALPAVQTLAVLAAGQVDGDVLTGVCYVGVHSVTALRHFVLVPLLGYLCVGAALLLAGFASLFRIRAAVKRGGRDTERLERLMVRMGVFGVLYTVPAGALLACGLYEQALQPQWEGAWRRRTCRHFGVPCPVGTVMPAAPSFSVFVIKYLMSLSTGIGSGLWVCSGKTLQTWRRFYTRLREGGGETTV</sequence>
<feature type="transmembrane region" description="Helical" evidence="11">
    <location>
        <begin position="318"/>
        <end position="334"/>
    </location>
</feature>
<evidence type="ECO:0000313" key="15">
    <source>
        <dbReference type="Proteomes" id="UP000694568"/>
    </source>
</evidence>
<keyword evidence="6 11" id="KW-0472">Membrane</keyword>
<dbReference type="Pfam" id="PF01392">
    <property type="entry name" value="Fz"/>
    <property type="match status" value="1"/>
</dbReference>
<dbReference type="SUPFAM" id="SSF63501">
    <property type="entry name" value="Frizzled cysteine-rich domain"/>
    <property type="match status" value="1"/>
</dbReference>
<feature type="domain" description="FZ" evidence="12">
    <location>
        <begin position="35"/>
        <end position="154"/>
    </location>
</feature>
<keyword evidence="8" id="KW-0675">Receptor</keyword>
<feature type="transmembrane region" description="Helical" evidence="11">
    <location>
        <begin position="6"/>
        <end position="26"/>
    </location>
</feature>
<protein>
    <submittedName>
        <fullName evidence="14">Frizzled class receptor 7</fullName>
    </submittedName>
</protein>
<dbReference type="Ensembl" id="ENSSLUT00000015097.1">
    <property type="protein sequence ID" value="ENSSLUP00000014626.1"/>
    <property type="gene ID" value="ENSSLUG00000006798.1"/>
</dbReference>
<dbReference type="InterPro" id="IPR020067">
    <property type="entry name" value="Frizzled_dom"/>
</dbReference>
<keyword evidence="7 9" id="KW-1015">Disulfide bond</keyword>